<dbReference type="Pfam" id="PF02915">
    <property type="entry name" value="Rubrerythrin"/>
    <property type="match status" value="1"/>
</dbReference>
<dbReference type="InterPro" id="IPR009078">
    <property type="entry name" value="Ferritin-like_SF"/>
</dbReference>
<comment type="caution">
    <text evidence="2">The sequence shown here is derived from an EMBL/GenBank/DDBJ whole genome shotgun (WGS) entry which is preliminary data.</text>
</comment>
<gene>
    <name evidence="2" type="ORF">L2W38_07845</name>
</gene>
<proteinExistence type="predicted"/>
<dbReference type="Proteomes" id="UP001200430">
    <property type="component" value="Unassembled WGS sequence"/>
</dbReference>
<dbReference type="InterPro" id="IPR003251">
    <property type="entry name" value="Rr_diiron-bd_dom"/>
</dbReference>
<keyword evidence="3" id="KW-1185">Reference proteome</keyword>
<organism evidence="2 3">
    <name type="scientific">Dethiosulfovibrio marinus</name>
    <dbReference type="NCBI Taxonomy" id="133532"/>
    <lineage>
        <taxon>Bacteria</taxon>
        <taxon>Thermotogati</taxon>
        <taxon>Synergistota</taxon>
        <taxon>Synergistia</taxon>
        <taxon>Synergistales</taxon>
        <taxon>Dethiosulfovibrionaceae</taxon>
        <taxon>Dethiosulfovibrio</taxon>
    </lineage>
</organism>
<evidence type="ECO:0000313" key="2">
    <source>
        <dbReference type="EMBL" id="MCF4142726.1"/>
    </source>
</evidence>
<reference evidence="2 3" key="1">
    <citation type="submission" date="2022-01" db="EMBL/GenBank/DDBJ databases">
        <title>Dethiosulfovibrio faecalis sp. nov., a novel proteolytic, non-sulfur-reducing bacterium isolated from a marine aquaculture solid waste bioreactor.</title>
        <authorList>
            <person name="Grabowski S."/>
            <person name="Apolinario E."/>
            <person name="Schneider N."/>
            <person name="Marshall C.W."/>
            <person name="Sowers K.R."/>
        </authorList>
    </citation>
    <scope>NUCLEOTIDE SEQUENCE [LARGE SCALE GENOMIC DNA]</scope>
    <source>
        <strain evidence="2 3">DSM 12537</strain>
    </source>
</reference>
<dbReference type="RefSeq" id="WP_236099448.1">
    <property type="nucleotide sequence ID" value="NZ_JAKGUD010000007.1"/>
</dbReference>
<evidence type="ECO:0000259" key="1">
    <source>
        <dbReference type="Pfam" id="PF02915"/>
    </source>
</evidence>
<name>A0ABS9ER25_9BACT</name>
<dbReference type="InterPro" id="IPR012347">
    <property type="entry name" value="Ferritin-like"/>
</dbReference>
<dbReference type="EMBL" id="JAKGUD010000007">
    <property type="protein sequence ID" value="MCF4142726.1"/>
    <property type="molecule type" value="Genomic_DNA"/>
</dbReference>
<sequence length="152" mass="17488">MKMKEALELAIHAEIEAGEFYRAWAENTDKDFLKKELDDLAIWEGEHEEGLKKLYLQEFGVAFERDPSIVVEPELKVQTKDFGDVTSLLRIASAAYLSEMRAAELYERMAEGSTGEAKDIFIKLKKMEEGHMDLAKKRYMSIREDVVGFKAF</sequence>
<feature type="domain" description="Rubrerythrin diiron-binding" evidence="1">
    <location>
        <begin position="5"/>
        <end position="137"/>
    </location>
</feature>
<dbReference type="CDD" id="cd01045">
    <property type="entry name" value="Ferritin_like_AB"/>
    <property type="match status" value="1"/>
</dbReference>
<protein>
    <submittedName>
        <fullName evidence="2">Ferritin family protein</fullName>
    </submittedName>
</protein>
<accession>A0ABS9ER25</accession>
<dbReference type="Gene3D" id="1.20.1260.10">
    <property type="match status" value="1"/>
</dbReference>
<evidence type="ECO:0000313" key="3">
    <source>
        <dbReference type="Proteomes" id="UP001200430"/>
    </source>
</evidence>
<dbReference type="SUPFAM" id="SSF47240">
    <property type="entry name" value="Ferritin-like"/>
    <property type="match status" value="1"/>
</dbReference>